<accession>F7NF39</accession>
<name>F7NF39_9FIRM</name>
<dbReference type="Gene3D" id="1.10.3210.10">
    <property type="entry name" value="Hypothetical protein af1432"/>
    <property type="match status" value="1"/>
</dbReference>
<dbReference type="PANTHER" id="PTHR43155">
    <property type="entry name" value="CYCLIC DI-GMP PHOSPHODIESTERASE PA4108-RELATED"/>
    <property type="match status" value="1"/>
</dbReference>
<evidence type="ECO:0000313" key="3">
    <source>
        <dbReference type="Proteomes" id="UP000003240"/>
    </source>
</evidence>
<dbReference type="PANTHER" id="PTHR43155:SF2">
    <property type="entry name" value="CYCLIC DI-GMP PHOSPHODIESTERASE PA4108"/>
    <property type="match status" value="1"/>
</dbReference>
<reference evidence="2 3" key="1">
    <citation type="journal article" date="2011" name="EMBO J.">
        <title>Structural diversity of bacterial flagellar motors.</title>
        <authorList>
            <person name="Chen S."/>
            <person name="Beeby M."/>
            <person name="Murphy G.E."/>
            <person name="Leadbetter J.R."/>
            <person name="Hendrixson D.R."/>
            <person name="Briegel A."/>
            <person name="Li Z."/>
            <person name="Shi J."/>
            <person name="Tocheva E.I."/>
            <person name="Muller A."/>
            <person name="Dobro M.J."/>
            <person name="Jensen G.J."/>
        </authorList>
    </citation>
    <scope>NUCLEOTIDE SEQUENCE [LARGE SCALE GENOMIC DNA]</scope>
    <source>
        <strain evidence="2 3">DSM 6540</strain>
    </source>
</reference>
<keyword evidence="2" id="KW-0378">Hydrolase</keyword>
<dbReference type="CDD" id="cd00077">
    <property type="entry name" value="HDc"/>
    <property type="match status" value="1"/>
</dbReference>
<dbReference type="OrthoDB" id="9759601at2"/>
<dbReference type="InterPro" id="IPR037522">
    <property type="entry name" value="HD_GYP_dom"/>
</dbReference>
<dbReference type="Proteomes" id="UP000003240">
    <property type="component" value="Unassembled WGS sequence"/>
</dbReference>
<dbReference type="Pfam" id="PF13487">
    <property type="entry name" value="HD_5"/>
    <property type="match status" value="1"/>
</dbReference>
<dbReference type="STRING" id="1009370.ALO_03321"/>
<feature type="domain" description="HD-GYP" evidence="1">
    <location>
        <begin position="7"/>
        <end position="198"/>
    </location>
</feature>
<dbReference type="InterPro" id="IPR003607">
    <property type="entry name" value="HD/PDEase_dom"/>
</dbReference>
<sequence length="207" mass="22788">MEISESVRWVKDVCLGSLQIKLRNKDPQTALHAANTSKLAAVVAGRLGIKDTLELRLGCLLHDVGKLLLSIEPAKRKLTYTDYEVVQKHPILGYMILKEAGYPNEVAEVALYHHERIDGRGYPFGISRNEIPLFARICAVVDAFDVMVSGRPYQPRIPVAAALNELHRHSGLQFDPIVVTALAQAAPQILGTIVSPRNLAIRVSSHA</sequence>
<dbReference type="GO" id="GO:0016787">
    <property type="term" value="F:hydrolase activity"/>
    <property type="evidence" value="ECO:0007669"/>
    <property type="project" value="UniProtKB-KW"/>
</dbReference>
<evidence type="ECO:0000313" key="2">
    <source>
        <dbReference type="EMBL" id="EGO65294.1"/>
    </source>
</evidence>
<proteinExistence type="predicted"/>
<dbReference type="NCBIfam" id="TIGR00277">
    <property type="entry name" value="HDIG"/>
    <property type="match status" value="1"/>
</dbReference>
<dbReference type="SUPFAM" id="SSF109604">
    <property type="entry name" value="HD-domain/PDEase-like"/>
    <property type="match status" value="1"/>
</dbReference>
<dbReference type="InterPro" id="IPR006675">
    <property type="entry name" value="HDIG_dom"/>
</dbReference>
<dbReference type="PROSITE" id="PS51832">
    <property type="entry name" value="HD_GYP"/>
    <property type="match status" value="1"/>
</dbReference>
<organism evidence="2 3">
    <name type="scientific">Acetonema longum DSM 6540</name>
    <dbReference type="NCBI Taxonomy" id="1009370"/>
    <lineage>
        <taxon>Bacteria</taxon>
        <taxon>Bacillati</taxon>
        <taxon>Bacillota</taxon>
        <taxon>Negativicutes</taxon>
        <taxon>Acetonemataceae</taxon>
        <taxon>Acetonema</taxon>
    </lineage>
</organism>
<dbReference type="RefSeq" id="WP_004092807.1">
    <property type="nucleotide sequence ID" value="NZ_AFGF01000019.1"/>
</dbReference>
<dbReference type="eggNOG" id="COG2206">
    <property type="taxonomic scope" value="Bacteria"/>
</dbReference>
<evidence type="ECO:0000259" key="1">
    <source>
        <dbReference type="PROSITE" id="PS51832"/>
    </source>
</evidence>
<keyword evidence="3" id="KW-1185">Reference proteome</keyword>
<protein>
    <submittedName>
        <fullName evidence="2">Metal dependent phosphohydrolase</fullName>
    </submittedName>
</protein>
<comment type="caution">
    <text evidence="2">The sequence shown here is derived from an EMBL/GenBank/DDBJ whole genome shotgun (WGS) entry which is preliminary data.</text>
</comment>
<gene>
    <name evidence="2" type="ORF">ALO_03321</name>
</gene>
<dbReference type="SMART" id="SM00471">
    <property type="entry name" value="HDc"/>
    <property type="match status" value="1"/>
</dbReference>
<dbReference type="AlphaFoldDB" id="F7NF39"/>
<dbReference type="EMBL" id="AFGF01000019">
    <property type="protein sequence ID" value="EGO65294.1"/>
    <property type="molecule type" value="Genomic_DNA"/>
</dbReference>